<protein>
    <submittedName>
        <fullName evidence="1">Uncharacterized protein</fullName>
    </submittedName>
</protein>
<dbReference type="VEuPathDB" id="MicrosporidiaDB:M970_050810"/>
<gene>
    <name evidence="1" type="ORF">ECU05_0830</name>
</gene>
<proteinExistence type="predicted"/>
<dbReference type="VEuPathDB" id="MicrosporidiaDB:ECU05_0830"/>
<dbReference type="AlphaFoldDB" id="M1K3N0"/>
<name>M1K3N0_ENCCN</name>
<sequence>MFEYYEEPASTNDLLSLMYILDGNVKRVVFTSEMDPLVFPRDPTPPPRYAEVLSSFESFLDFYRNLNGEGEHSEIITYYKLKHGKLPFMSLYSKYIQLRKKDDKREGVTYYNEDLYRALLECNEYVSNRGSLDMFLAPFYMSQFFEQNGELRKSRRLRREARRIARASNRLDVIREIDDGGHRPPG</sequence>
<accession>M1K3N0</accession>
<reference evidence="1" key="1">
    <citation type="journal article" date="2013" name="Eukaryot. Cell">
        <title>Extremely Reduced Levels of Heterozygosity in the Vertebrate Pathogen Encephalitozoon cuniculi.</title>
        <authorList>
            <person name="Selman M."/>
            <person name="Sak B."/>
            <person name="Kvac M."/>
            <person name="Farinelli L."/>
            <person name="Weiss L.M."/>
            <person name="Corradi N."/>
        </authorList>
    </citation>
    <scope>NUCLEOTIDE SEQUENCE</scope>
</reference>
<dbReference type="EMBL" id="KC513607">
    <property type="protein sequence ID" value="AGE95468.1"/>
    <property type="molecule type" value="Genomic_DNA"/>
</dbReference>
<organism evidence="1">
    <name type="scientific">Encephalitozoon cuniculi</name>
    <name type="common">Microsporidian parasite</name>
    <dbReference type="NCBI Taxonomy" id="6035"/>
    <lineage>
        <taxon>Eukaryota</taxon>
        <taxon>Fungi</taxon>
        <taxon>Fungi incertae sedis</taxon>
        <taxon>Microsporidia</taxon>
        <taxon>Unikaryonidae</taxon>
        <taxon>Encephalitozoon</taxon>
    </lineage>
</organism>
<dbReference type="VEuPathDB" id="MicrosporidiaDB:AEWR_050810"/>
<dbReference type="VEuPathDB" id="MicrosporidiaDB:AEWD_050810"/>
<evidence type="ECO:0000313" key="1">
    <source>
        <dbReference type="EMBL" id="AGE95468.1"/>
    </source>
</evidence>
<dbReference type="VEuPathDB" id="MicrosporidiaDB:AEWQ_050810"/>